<dbReference type="KEGG" id="jeo:JMA_04360"/>
<evidence type="ECO:0000256" key="1">
    <source>
        <dbReference type="SAM" id="Phobius"/>
    </source>
</evidence>
<feature type="transmembrane region" description="Helical" evidence="1">
    <location>
        <begin position="18"/>
        <end position="36"/>
    </location>
</feature>
<evidence type="ECO:0000313" key="3">
    <source>
        <dbReference type="Proteomes" id="UP000031449"/>
    </source>
</evidence>
<organism evidence="2 3">
    <name type="scientific">Jeotgalibacillus malaysiensis</name>
    <dbReference type="NCBI Taxonomy" id="1508404"/>
    <lineage>
        <taxon>Bacteria</taxon>
        <taxon>Bacillati</taxon>
        <taxon>Bacillota</taxon>
        <taxon>Bacilli</taxon>
        <taxon>Bacillales</taxon>
        <taxon>Caryophanaceae</taxon>
        <taxon>Jeotgalibacillus</taxon>
    </lineage>
</organism>
<dbReference type="InterPro" id="IPR011737">
    <property type="entry name" value="CHP02206_TP0381"/>
</dbReference>
<evidence type="ECO:0008006" key="4">
    <source>
        <dbReference type="Google" id="ProtNLM"/>
    </source>
</evidence>
<accession>A0A0B5AMH7</accession>
<feature type="transmembrane region" description="Helical" evidence="1">
    <location>
        <begin position="78"/>
        <end position="95"/>
    </location>
</feature>
<feature type="transmembrane region" description="Helical" evidence="1">
    <location>
        <begin position="130"/>
        <end position="149"/>
    </location>
</feature>
<proteinExistence type="predicted"/>
<keyword evidence="3" id="KW-1185">Reference proteome</keyword>
<keyword evidence="1" id="KW-0812">Transmembrane</keyword>
<dbReference type="STRING" id="1508404.JMA_04360"/>
<dbReference type="BioCyc" id="JESP1508404:G14D9-9653-MONOMER"/>
<feature type="transmembrane region" description="Helical" evidence="1">
    <location>
        <begin position="198"/>
        <end position="226"/>
    </location>
</feature>
<feature type="transmembrane region" description="Helical" evidence="1">
    <location>
        <begin position="48"/>
        <end position="72"/>
    </location>
</feature>
<feature type="transmembrane region" description="Helical" evidence="1">
    <location>
        <begin position="102"/>
        <end position="118"/>
    </location>
</feature>
<feature type="transmembrane region" description="Helical" evidence="1">
    <location>
        <begin position="161"/>
        <end position="178"/>
    </location>
</feature>
<protein>
    <recommendedName>
        <fullName evidence="4">ABC transporter permease</fullName>
    </recommendedName>
</protein>
<dbReference type="OrthoDB" id="9813172at2"/>
<dbReference type="Pfam" id="PF14808">
    <property type="entry name" value="TMEM164"/>
    <property type="match status" value="1"/>
</dbReference>
<keyword evidence="1" id="KW-0472">Membrane</keyword>
<reference evidence="2 3" key="1">
    <citation type="submission" date="2014-08" db="EMBL/GenBank/DDBJ databases">
        <title>Complete genome of a marine bacteria Jeotgalibacillus malaysiensis.</title>
        <authorList>
            <person name="Yaakop A.S."/>
            <person name="Chan K.-G."/>
            <person name="Goh K.M."/>
        </authorList>
    </citation>
    <scope>NUCLEOTIDE SEQUENCE [LARGE SCALE GENOMIC DNA]</scope>
    <source>
        <strain evidence="2 3">D5</strain>
    </source>
</reference>
<sequence>MFSAEVQERFILFSTEHIIMLTLFILITIIGLRLFLWKGFVKHTNRWTLLFAGIFVISELSYQIWALSVGIWKAANYLPLQLCSFSTFFGLFLLFKPNKPIFYFYFYIAIFPPIFALLTPDLAYAFPHYFYWKFFIQHMAIPLSAVFLLRRDHYTLPKSSIVYALALLNLCALGIWWANSITGGNYFFLNGPPASDTALSIFGDGIIYIIGLEITALIVFIITWWLGNKMVHHKTSERIQN</sequence>
<keyword evidence="1" id="KW-1133">Transmembrane helix</keyword>
<name>A0A0B5AMH7_9BACL</name>
<dbReference type="NCBIfam" id="TIGR02206">
    <property type="entry name" value="intg_mem_TP0381"/>
    <property type="match status" value="1"/>
</dbReference>
<dbReference type="HOGENOM" id="CLU_088526_0_1_9"/>
<dbReference type="Proteomes" id="UP000031449">
    <property type="component" value="Chromosome"/>
</dbReference>
<evidence type="ECO:0000313" key="2">
    <source>
        <dbReference type="EMBL" id="AJD89753.1"/>
    </source>
</evidence>
<dbReference type="EMBL" id="CP009416">
    <property type="protein sequence ID" value="AJD89753.1"/>
    <property type="molecule type" value="Genomic_DNA"/>
</dbReference>
<dbReference type="AlphaFoldDB" id="A0A0B5AMH7"/>
<gene>
    <name evidence="2" type="ORF">JMA_04360</name>
</gene>